<dbReference type="RefSeq" id="WP_008549890.1">
    <property type="nucleotide sequence ID" value="NZ_CP074126.1"/>
</dbReference>
<dbReference type="SUPFAM" id="SSF57716">
    <property type="entry name" value="Glucocorticoid receptor-like (DNA-binding domain)"/>
    <property type="match status" value="1"/>
</dbReference>
<feature type="binding site" evidence="3">
    <location>
        <position position="9"/>
    </location>
    <ligand>
        <name>Zn(2+)</name>
        <dbReference type="ChEBI" id="CHEBI:29105"/>
    </ligand>
</feature>
<organism evidence="4 5">
    <name type="scientific">Pseudovibrio brasiliensis</name>
    <dbReference type="NCBI Taxonomy" id="1898042"/>
    <lineage>
        <taxon>Bacteria</taxon>
        <taxon>Pseudomonadati</taxon>
        <taxon>Pseudomonadota</taxon>
        <taxon>Alphaproteobacteria</taxon>
        <taxon>Hyphomicrobiales</taxon>
        <taxon>Stappiaceae</taxon>
        <taxon>Pseudovibrio</taxon>
    </lineage>
</organism>
<dbReference type="EMBL" id="CP074126">
    <property type="protein sequence ID" value="QUS57073.1"/>
    <property type="molecule type" value="Genomic_DNA"/>
</dbReference>
<dbReference type="HAMAP" id="MF_00649">
    <property type="entry name" value="DNA_gyrase_inhibitor_YacG"/>
    <property type="match status" value="1"/>
</dbReference>
<comment type="function">
    <text evidence="3">Inhibits all the catalytic activities of DNA gyrase by preventing its interaction with DNA. Acts by binding directly to the C-terminal domain of GyrB, which probably disrupts DNA binding by the gyrase.</text>
</comment>
<evidence type="ECO:0000256" key="1">
    <source>
        <dbReference type="ARBA" id="ARBA00022723"/>
    </source>
</evidence>
<comment type="cofactor">
    <cofactor evidence="3">
        <name>Zn(2+)</name>
        <dbReference type="ChEBI" id="CHEBI:29105"/>
    </cofactor>
    <text evidence="3">Binds 1 zinc ion.</text>
</comment>
<comment type="similarity">
    <text evidence="3">Belongs to the DNA gyrase inhibitor YacG family.</text>
</comment>
<sequence length="65" mass="7424">MMKKPSAKCPICEKPTQEATKPFCSDRCKQVDLNKWLSGHYSVPAVEEEFSESDISDLEDPRILH</sequence>
<evidence type="ECO:0000313" key="4">
    <source>
        <dbReference type="EMBL" id="QUS57073.1"/>
    </source>
</evidence>
<dbReference type="Proteomes" id="UP000680706">
    <property type="component" value="Chromosome"/>
</dbReference>
<dbReference type="Gene3D" id="3.30.50.10">
    <property type="entry name" value="Erythroid Transcription Factor GATA-1, subunit A"/>
    <property type="match status" value="1"/>
</dbReference>
<proteinExistence type="inferred from homology"/>
<evidence type="ECO:0000313" key="5">
    <source>
        <dbReference type="Proteomes" id="UP000680706"/>
    </source>
</evidence>
<dbReference type="InterPro" id="IPR013088">
    <property type="entry name" value="Znf_NHR/GATA"/>
</dbReference>
<comment type="subunit">
    <text evidence="3">Interacts with GyrB.</text>
</comment>
<feature type="binding site" evidence="3">
    <location>
        <position position="28"/>
    </location>
    <ligand>
        <name>Zn(2+)</name>
        <dbReference type="ChEBI" id="CHEBI:29105"/>
    </ligand>
</feature>
<dbReference type="InterPro" id="IPR005584">
    <property type="entry name" value="DNA_gyrase_inhibitor_YacG"/>
</dbReference>
<feature type="binding site" evidence="3">
    <location>
        <position position="24"/>
    </location>
    <ligand>
        <name>Zn(2+)</name>
        <dbReference type="ChEBI" id="CHEBI:29105"/>
    </ligand>
</feature>
<accession>A0ABX8AR57</accession>
<name>A0ABX8AR57_9HYPH</name>
<reference evidence="4 5" key="1">
    <citation type="journal article" date="2021" name="Angew. Chem. Int. Ed. Engl.">
        <title>A novel family of nonribosomal peptides modulate collective behavior in Pseudovibrio bacteria isolated from marine sponges.</title>
        <authorList>
            <person name="Ioca L.P."/>
            <person name="Dai Y."/>
            <person name="Kunakom S."/>
            <person name="Diaz-Espinosa J."/>
            <person name="Krunic A."/>
            <person name="Crnkovic C.M."/>
            <person name="Orjala J."/>
            <person name="Sanchez L.M."/>
            <person name="Ferreira A.G."/>
            <person name="Berlinck R.G.S."/>
            <person name="Eustaquio A.S."/>
        </authorList>
    </citation>
    <scope>NUCLEOTIDE SEQUENCE [LARGE SCALE GENOMIC DNA]</scope>
    <source>
        <strain evidence="4 5">Ab134</strain>
    </source>
</reference>
<keyword evidence="5" id="KW-1185">Reference proteome</keyword>
<evidence type="ECO:0000256" key="3">
    <source>
        <dbReference type="HAMAP-Rule" id="MF_00649"/>
    </source>
</evidence>
<evidence type="ECO:0000256" key="2">
    <source>
        <dbReference type="ARBA" id="ARBA00022833"/>
    </source>
</evidence>
<keyword evidence="2 3" id="KW-0862">Zinc</keyword>
<dbReference type="Pfam" id="PF03884">
    <property type="entry name" value="YacG"/>
    <property type="match status" value="1"/>
</dbReference>
<dbReference type="PANTHER" id="PTHR36150:SF1">
    <property type="entry name" value="DNA GYRASE INHIBITOR YACG"/>
    <property type="match status" value="1"/>
</dbReference>
<gene>
    <name evidence="3 4" type="primary">yacG</name>
    <name evidence="4" type="ORF">KGB56_06650</name>
</gene>
<dbReference type="PANTHER" id="PTHR36150">
    <property type="entry name" value="DNA GYRASE INHIBITOR YACG"/>
    <property type="match status" value="1"/>
</dbReference>
<protein>
    <recommendedName>
        <fullName evidence="3">DNA gyrase inhibitor YacG</fullName>
    </recommendedName>
</protein>
<feature type="binding site" evidence="3">
    <location>
        <position position="12"/>
    </location>
    <ligand>
        <name>Zn(2+)</name>
        <dbReference type="ChEBI" id="CHEBI:29105"/>
    </ligand>
</feature>
<keyword evidence="1 3" id="KW-0479">Metal-binding</keyword>